<evidence type="ECO:0000256" key="4">
    <source>
        <dbReference type="ARBA" id="ARBA00023098"/>
    </source>
</evidence>
<dbReference type="FunFam" id="2.40.160.210:FF:000001">
    <property type="entry name" value="Acyl-CoA thioesterase II"/>
    <property type="match status" value="1"/>
</dbReference>
<dbReference type="RefSeq" id="WP_222580398.1">
    <property type="nucleotide sequence ID" value="NZ_JAHVHU010000010.1"/>
</dbReference>
<dbReference type="EMBL" id="JAHVHU010000010">
    <property type="protein sequence ID" value="MBY5958863.1"/>
    <property type="molecule type" value="Genomic_DNA"/>
</dbReference>
<evidence type="ECO:0000256" key="1">
    <source>
        <dbReference type="ARBA" id="ARBA00006538"/>
    </source>
</evidence>
<evidence type="ECO:0000259" key="10">
    <source>
        <dbReference type="Pfam" id="PF13622"/>
    </source>
</evidence>
<dbReference type="CDD" id="cd03445">
    <property type="entry name" value="Thioesterase_II_repeat2"/>
    <property type="match status" value="1"/>
</dbReference>
<feature type="domain" description="Acyl-CoA thioesterase 2 C-terminal" evidence="9">
    <location>
        <begin position="186"/>
        <end position="275"/>
    </location>
</feature>
<evidence type="ECO:0000256" key="5">
    <source>
        <dbReference type="ARBA" id="ARBA00038894"/>
    </source>
</evidence>
<dbReference type="Pfam" id="PF13622">
    <property type="entry name" value="4HBT_3"/>
    <property type="match status" value="1"/>
</dbReference>
<dbReference type="GO" id="GO:0047617">
    <property type="term" value="F:fatty acyl-CoA hydrolase activity"/>
    <property type="evidence" value="ECO:0007669"/>
    <property type="project" value="UniProtKB-EC"/>
</dbReference>
<dbReference type="Gene3D" id="2.40.160.210">
    <property type="entry name" value="Acyl-CoA thioesterase, double hotdog domain"/>
    <property type="match status" value="1"/>
</dbReference>
<comment type="subunit">
    <text evidence="2">Homotetramer.</text>
</comment>
<name>A0A953HW18_9BACT</name>
<reference evidence="11" key="1">
    <citation type="submission" date="2021-06" db="EMBL/GenBank/DDBJ databases">
        <title>44 bacteria genomes isolated from Dapeng, Shenzhen.</title>
        <authorList>
            <person name="Zheng W."/>
            <person name="Yu S."/>
            <person name="Huang Y."/>
        </authorList>
    </citation>
    <scope>NUCLEOTIDE SEQUENCE</scope>
    <source>
        <strain evidence="11">DP5N28-2</strain>
    </source>
</reference>
<proteinExistence type="inferred from homology"/>
<comment type="caution">
    <text evidence="11">The sequence shown here is derived from an EMBL/GenBank/DDBJ whole genome shotgun (WGS) entry which is preliminary data.</text>
</comment>
<gene>
    <name evidence="11" type="ORF">KUV50_11995</name>
</gene>
<dbReference type="InterPro" id="IPR029069">
    <property type="entry name" value="HotDog_dom_sf"/>
</dbReference>
<organism evidence="11 12">
    <name type="scientific">Membranihabitans marinus</name>
    <dbReference type="NCBI Taxonomy" id="1227546"/>
    <lineage>
        <taxon>Bacteria</taxon>
        <taxon>Pseudomonadati</taxon>
        <taxon>Bacteroidota</taxon>
        <taxon>Saprospiria</taxon>
        <taxon>Saprospirales</taxon>
        <taxon>Saprospiraceae</taxon>
        <taxon>Membranihabitans</taxon>
    </lineage>
</organism>
<sequence>MKYIDQIRIEKSDKNEYVGKNFSIGTRHIFGGHVLAQAILAAYDSVPEDRYLHSLHSYFILPGDQSVNIVYRVNEIRDGGSFSTRRVLAEQKGKVIFIMAASFQKEEQGYTHQDQSPQVAPPEEVQSFDEMKKKMYGFLPPVAKRLLEVEFPFEFKPLDLSNPMLPGKYEPRRDIYFKYRYDDSLSRPETDALLAYVSDYNLLSTAILPHEKATYENTIMASLDHAMWVFRPVDIQEWNLYSVNSPIARSARGFTTGSIYNLNGECVSRISQEGLIRPVTT</sequence>
<dbReference type="Pfam" id="PF02551">
    <property type="entry name" value="Acyl_CoA_thio"/>
    <property type="match status" value="1"/>
</dbReference>
<keyword evidence="12" id="KW-1185">Reference proteome</keyword>
<evidence type="ECO:0000259" key="9">
    <source>
        <dbReference type="Pfam" id="PF02551"/>
    </source>
</evidence>
<evidence type="ECO:0000256" key="7">
    <source>
        <dbReference type="ARBA" id="ARBA00071120"/>
    </source>
</evidence>
<keyword evidence="3" id="KW-0378">Hydrolase</keyword>
<dbReference type="InterPro" id="IPR049449">
    <property type="entry name" value="TesB_ACOT8-like_N"/>
</dbReference>
<dbReference type="InterPro" id="IPR042171">
    <property type="entry name" value="Acyl-CoA_hotdog"/>
</dbReference>
<dbReference type="GO" id="GO:0009062">
    <property type="term" value="P:fatty acid catabolic process"/>
    <property type="evidence" value="ECO:0007669"/>
    <property type="project" value="TreeGrafter"/>
</dbReference>
<dbReference type="GO" id="GO:0006637">
    <property type="term" value="P:acyl-CoA metabolic process"/>
    <property type="evidence" value="ECO:0007669"/>
    <property type="project" value="InterPro"/>
</dbReference>
<dbReference type="EC" id="3.1.2.20" evidence="5"/>
<comment type="similarity">
    <text evidence="1">Belongs to the C/M/P thioester hydrolase family.</text>
</comment>
<protein>
    <recommendedName>
        <fullName evidence="7">Acyl-CoA thioesterase 2</fullName>
        <ecNumber evidence="5">3.1.2.20</ecNumber>
    </recommendedName>
    <alternativeName>
        <fullName evidence="8">Thioesterase II</fullName>
    </alternativeName>
</protein>
<evidence type="ECO:0000313" key="12">
    <source>
        <dbReference type="Proteomes" id="UP000753961"/>
    </source>
</evidence>
<dbReference type="PANTHER" id="PTHR11066:SF34">
    <property type="entry name" value="ACYL-COENZYME A THIOESTERASE 8"/>
    <property type="match status" value="1"/>
</dbReference>
<evidence type="ECO:0000256" key="3">
    <source>
        <dbReference type="ARBA" id="ARBA00022801"/>
    </source>
</evidence>
<dbReference type="CDD" id="cd03444">
    <property type="entry name" value="Thioesterase_II_repeat1"/>
    <property type="match status" value="1"/>
</dbReference>
<evidence type="ECO:0000256" key="8">
    <source>
        <dbReference type="ARBA" id="ARBA00079653"/>
    </source>
</evidence>
<dbReference type="Proteomes" id="UP000753961">
    <property type="component" value="Unassembled WGS sequence"/>
</dbReference>
<evidence type="ECO:0000256" key="2">
    <source>
        <dbReference type="ARBA" id="ARBA00011881"/>
    </source>
</evidence>
<feature type="domain" description="Acyl-CoA thioesterase-like N-terminal HotDog" evidence="10">
    <location>
        <begin position="24"/>
        <end position="104"/>
    </location>
</feature>
<dbReference type="AlphaFoldDB" id="A0A953HW18"/>
<dbReference type="InterPro" id="IPR025652">
    <property type="entry name" value="TesB_C"/>
</dbReference>
<dbReference type="InterPro" id="IPR003703">
    <property type="entry name" value="Acyl_CoA_thio"/>
</dbReference>
<accession>A0A953HW18</accession>
<dbReference type="PANTHER" id="PTHR11066">
    <property type="entry name" value="ACYL-COA THIOESTERASE"/>
    <property type="match status" value="1"/>
</dbReference>
<evidence type="ECO:0000313" key="11">
    <source>
        <dbReference type="EMBL" id="MBY5958863.1"/>
    </source>
</evidence>
<comment type="catalytic activity">
    <reaction evidence="6">
        <text>a fatty acyl-CoA + H2O = a fatty acid + CoA + H(+)</text>
        <dbReference type="Rhea" id="RHEA:16781"/>
        <dbReference type="ChEBI" id="CHEBI:15377"/>
        <dbReference type="ChEBI" id="CHEBI:15378"/>
        <dbReference type="ChEBI" id="CHEBI:28868"/>
        <dbReference type="ChEBI" id="CHEBI:57287"/>
        <dbReference type="ChEBI" id="CHEBI:77636"/>
        <dbReference type="EC" id="3.1.2.20"/>
    </reaction>
    <physiologicalReaction direction="left-to-right" evidence="6">
        <dbReference type="Rhea" id="RHEA:16782"/>
    </physiologicalReaction>
</comment>
<dbReference type="SUPFAM" id="SSF54637">
    <property type="entry name" value="Thioesterase/thiol ester dehydrase-isomerase"/>
    <property type="match status" value="2"/>
</dbReference>
<keyword evidence="4" id="KW-0443">Lipid metabolism</keyword>
<evidence type="ECO:0000256" key="6">
    <source>
        <dbReference type="ARBA" id="ARBA00050943"/>
    </source>
</evidence>